<evidence type="ECO:0000256" key="1">
    <source>
        <dbReference type="SAM" id="MobiDB-lite"/>
    </source>
</evidence>
<keyword evidence="3" id="KW-1185">Reference proteome</keyword>
<organism evidence="2 3">
    <name type="scientific">Marasmius tenuissimus</name>
    <dbReference type="NCBI Taxonomy" id="585030"/>
    <lineage>
        <taxon>Eukaryota</taxon>
        <taxon>Fungi</taxon>
        <taxon>Dikarya</taxon>
        <taxon>Basidiomycota</taxon>
        <taxon>Agaricomycotina</taxon>
        <taxon>Agaricomycetes</taxon>
        <taxon>Agaricomycetidae</taxon>
        <taxon>Agaricales</taxon>
        <taxon>Marasmiineae</taxon>
        <taxon>Marasmiaceae</taxon>
        <taxon>Marasmius</taxon>
    </lineage>
</organism>
<dbReference type="EMBL" id="JBBXMP010000421">
    <property type="protein sequence ID" value="KAL0057847.1"/>
    <property type="molecule type" value="Genomic_DNA"/>
</dbReference>
<reference evidence="2 3" key="1">
    <citation type="submission" date="2024-05" db="EMBL/GenBank/DDBJ databases">
        <title>A draft genome resource for the thread blight pathogen Marasmius tenuissimus strain MS-2.</title>
        <authorList>
            <person name="Yulfo-Soto G.E."/>
            <person name="Baruah I.K."/>
            <person name="Amoako-Attah I."/>
            <person name="Bukari Y."/>
            <person name="Meinhardt L.W."/>
            <person name="Bailey B.A."/>
            <person name="Cohen S.P."/>
        </authorList>
    </citation>
    <scope>NUCLEOTIDE SEQUENCE [LARGE SCALE GENOMIC DNA]</scope>
    <source>
        <strain evidence="2 3">MS-2</strain>
    </source>
</reference>
<proteinExistence type="predicted"/>
<gene>
    <name evidence="2" type="ORF">AAF712_015497</name>
</gene>
<feature type="region of interest" description="Disordered" evidence="1">
    <location>
        <begin position="203"/>
        <end position="227"/>
    </location>
</feature>
<protein>
    <submittedName>
        <fullName evidence="2">Uncharacterized protein</fullName>
    </submittedName>
</protein>
<name>A0ABR2Z9D1_9AGAR</name>
<evidence type="ECO:0000313" key="3">
    <source>
        <dbReference type="Proteomes" id="UP001437256"/>
    </source>
</evidence>
<evidence type="ECO:0000313" key="2">
    <source>
        <dbReference type="EMBL" id="KAL0057847.1"/>
    </source>
</evidence>
<comment type="caution">
    <text evidence="2">The sequence shown here is derived from an EMBL/GenBank/DDBJ whole genome shotgun (WGS) entry which is preliminary data.</text>
</comment>
<accession>A0ABR2Z9D1</accession>
<sequence>MNDTDLVLDPGNPRVHDICVGLSPYDASYSDYVHALGPVFALLTIQLREIDEDDAREVHRERFARMVVENWLGEWGEEEWECLNTGRKKRDECKVRVDCMPPPAGLVLIMFQEIITHVMMESTMHLHLANKGLQPALDHSISWEEQFRSALEKSRYTRWKEPEYAQLLQPKKVSVEPLESLPWDEACEKFLRESNEEFRIWEEKEERKKQAERERRAGEEHWSLSYQ</sequence>
<dbReference type="Proteomes" id="UP001437256">
    <property type="component" value="Unassembled WGS sequence"/>
</dbReference>